<name>A0A1V1I385_9FIRM</name>
<dbReference type="PROSITE" id="PS51272">
    <property type="entry name" value="SLH"/>
    <property type="match status" value="3"/>
</dbReference>
<keyword evidence="5" id="KW-1185">Reference proteome</keyword>
<dbReference type="Pfam" id="PF01832">
    <property type="entry name" value="Glucosaminidase"/>
    <property type="match status" value="1"/>
</dbReference>
<dbReference type="Pfam" id="PF00395">
    <property type="entry name" value="SLH"/>
    <property type="match status" value="2"/>
</dbReference>
<reference evidence="4 5" key="1">
    <citation type="submission" date="2014-04" db="EMBL/GenBank/DDBJ databases">
        <authorList>
            <person name="Hornung B.V."/>
        </authorList>
    </citation>
    <scope>NUCLEOTIDE SEQUENCE [LARGE SCALE GENOMIC DNA]</scope>
    <source>
        <strain evidence="4 5">CRIB</strain>
    </source>
</reference>
<dbReference type="Proteomes" id="UP000245622">
    <property type="component" value="Chromosome 1"/>
</dbReference>
<gene>
    <name evidence="4" type="ORF">CRIB_2071</name>
</gene>
<dbReference type="InterPro" id="IPR051465">
    <property type="entry name" value="Cell_Envelope_Struct_Comp"/>
</dbReference>
<evidence type="ECO:0000259" key="3">
    <source>
        <dbReference type="PROSITE" id="PS51272"/>
    </source>
</evidence>
<organism evidence="4 5">
    <name type="scientific">Romboutsia ilealis</name>
    <dbReference type="NCBI Taxonomy" id="1115758"/>
    <lineage>
        <taxon>Bacteria</taxon>
        <taxon>Bacillati</taxon>
        <taxon>Bacillota</taxon>
        <taxon>Clostridia</taxon>
        <taxon>Peptostreptococcales</taxon>
        <taxon>Peptostreptococcaceae</taxon>
        <taxon>Romboutsia</taxon>
    </lineage>
</organism>
<evidence type="ECO:0000256" key="1">
    <source>
        <dbReference type="ARBA" id="ARBA00022737"/>
    </source>
</evidence>
<feature type="signal peptide" evidence="2">
    <location>
        <begin position="1"/>
        <end position="27"/>
    </location>
</feature>
<feature type="chain" id="PRO_5039464167" evidence="2">
    <location>
        <begin position="28"/>
        <end position="730"/>
    </location>
</feature>
<evidence type="ECO:0000256" key="2">
    <source>
        <dbReference type="SAM" id="SignalP"/>
    </source>
</evidence>
<dbReference type="AlphaFoldDB" id="A0A1V1I385"/>
<dbReference type="RefSeq" id="WP_180702177.1">
    <property type="nucleotide sequence ID" value="NZ_LN555523.1"/>
</dbReference>
<dbReference type="InterPro" id="IPR002901">
    <property type="entry name" value="MGlyc_endo_b_GlcNAc-like_dom"/>
</dbReference>
<dbReference type="SMART" id="SM00047">
    <property type="entry name" value="LYZ2"/>
    <property type="match status" value="1"/>
</dbReference>
<proteinExistence type="predicted"/>
<keyword evidence="1" id="KW-0677">Repeat</keyword>
<dbReference type="Gene3D" id="1.10.530.10">
    <property type="match status" value="1"/>
</dbReference>
<sequence>MRKSIKKLSAYSIAVGLLLCTSIISNAQGINNTKYETYKKTQPKTVIINEDLPEEVKSDIQNSMNLDYLKKKTDSKYEIAYAHCDGTYSYISKSENLNDAIEICKQQQNNKSNDIPVVINEDGLVVYATEGIGRIVKIINGSATNSTEYTAYLYKNKNLTSPEHTYINHAYIDDVPIIEDLGDIVKIEVSGYTGYIKKQEDDGSLNIITVPINQVNNLSHYTVNNNNELVHAISSDITSAPKYSYQILGPAPNFMKVNTRYYSYDGNYFYTDINKLISDAKLDNHNNAINSNNPYYNYYQYLPGRSKTSYTADDINRYFEQYTPSDSLLRNTGRYFIKAQNEYGTNAALLIGIAMNESDRGTSNLAKTKFNVFGTNAKDGYVEGADKFSSIEECIIRVSNYSFSNGYFNPKSWKYNSSSLGNKSLGANVRYASDPFWSEKAISRMYQLDKFLGGDTGLKDYNRYLLGMYINETSIKNTLNKELYSILPQNTRTKNTCKGQVGDTTIVLNEKDNNYNIRPDRIVSITETNINGDGTYLWDIDGVVNKNNIKIINEKSDPNTDFINHWAKSYIIDGMNKGWVDTTNIFKPENFITRAEFIKIVNRAFNITQIGEESFSDVNPGDWFYDEVRIATNAGYINGRGNGIFAPYDPITRQEAAKIIGYITNKIDYNFTYLSTFNDGNSVLDWAKPYVEGVLKAGYMNGYAEDNTFKPSDNIKRAEAVTILSRAKML</sequence>
<dbReference type="InterPro" id="IPR001119">
    <property type="entry name" value="SLH_dom"/>
</dbReference>
<evidence type="ECO:0000313" key="4">
    <source>
        <dbReference type="EMBL" id="CED94675.1"/>
    </source>
</evidence>
<evidence type="ECO:0000313" key="5">
    <source>
        <dbReference type="Proteomes" id="UP000245622"/>
    </source>
</evidence>
<keyword evidence="2" id="KW-0732">Signal</keyword>
<accession>A0A1V1I385</accession>
<dbReference type="GO" id="GO:0004040">
    <property type="term" value="F:amidase activity"/>
    <property type="evidence" value="ECO:0007669"/>
    <property type="project" value="InterPro"/>
</dbReference>
<protein>
    <submittedName>
        <fullName evidence="4">Cell wall binding repeat protein/mannosyl-glycoprotein endo-beta-N-acetylglucosamidase domain</fullName>
    </submittedName>
</protein>
<dbReference type="GeneID" id="82206094"/>
<dbReference type="KEGG" id="ril:CRIB_2071"/>
<feature type="domain" description="SLH" evidence="3">
    <location>
        <begin position="674"/>
        <end position="730"/>
    </location>
</feature>
<feature type="domain" description="SLH" evidence="3">
    <location>
        <begin position="611"/>
        <end position="673"/>
    </location>
</feature>
<feature type="domain" description="SLH" evidence="3">
    <location>
        <begin position="554"/>
        <end position="609"/>
    </location>
</feature>
<dbReference type="EMBL" id="LN555523">
    <property type="protein sequence ID" value="CED94675.1"/>
    <property type="molecule type" value="Genomic_DNA"/>
</dbReference>
<dbReference type="PANTHER" id="PTHR43308">
    <property type="entry name" value="OUTER MEMBRANE PROTEIN ALPHA-RELATED"/>
    <property type="match status" value="1"/>
</dbReference>